<accession>A0ABQ2FQL9</accession>
<organism evidence="2 3">
    <name type="scientific">Deinococcus radiotolerans</name>
    <dbReference type="NCBI Taxonomy" id="1309407"/>
    <lineage>
        <taxon>Bacteria</taxon>
        <taxon>Thermotogati</taxon>
        <taxon>Deinococcota</taxon>
        <taxon>Deinococci</taxon>
        <taxon>Deinococcales</taxon>
        <taxon>Deinococcaceae</taxon>
        <taxon>Deinococcus</taxon>
    </lineage>
</organism>
<reference evidence="3" key="1">
    <citation type="journal article" date="2019" name="Int. J. Syst. Evol. Microbiol.">
        <title>The Global Catalogue of Microorganisms (GCM) 10K type strain sequencing project: providing services to taxonomists for standard genome sequencing and annotation.</title>
        <authorList>
            <consortium name="The Broad Institute Genomics Platform"/>
            <consortium name="The Broad Institute Genome Sequencing Center for Infectious Disease"/>
            <person name="Wu L."/>
            <person name="Ma J."/>
        </authorList>
    </citation>
    <scope>NUCLEOTIDE SEQUENCE [LARGE SCALE GENOMIC DNA]</scope>
    <source>
        <strain evidence="3">JCM 19173</strain>
    </source>
</reference>
<keyword evidence="1" id="KW-0812">Transmembrane</keyword>
<protein>
    <submittedName>
        <fullName evidence="2">Uncharacterized protein</fullName>
    </submittedName>
</protein>
<dbReference type="EMBL" id="BMPE01000024">
    <property type="protein sequence ID" value="GGL17117.1"/>
    <property type="molecule type" value="Genomic_DNA"/>
</dbReference>
<dbReference type="RefSeq" id="WP_189070751.1">
    <property type="nucleotide sequence ID" value="NZ_BMPE01000024.1"/>
</dbReference>
<dbReference type="Proteomes" id="UP000604341">
    <property type="component" value="Unassembled WGS sequence"/>
</dbReference>
<proteinExistence type="predicted"/>
<keyword evidence="1" id="KW-1133">Transmembrane helix</keyword>
<name>A0ABQ2FQL9_9DEIO</name>
<comment type="caution">
    <text evidence="2">The sequence shown here is derived from an EMBL/GenBank/DDBJ whole genome shotgun (WGS) entry which is preliminary data.</text>
</comment>
<evidence type="ECO:0000313" key="3">
    <source>
        <dbReference type="Proteomes" id="UP000604341"/>
    </source>
</evidence>
<evidence type="ECO:0000313" key="2">
    <source>
        <dbReference type="EMBL" id="GGL17117.1"/>
    </source>
</evidence>
<keyword evidence="1" id="KW-0472">Membrane</keyword>
<evidence type="ECO:0000256" key="1">
    <source>
        <dbReference type="SAM" id="Phobius"/>
    </source>
</evidence>
<gene>
    <name evidence="2" type="ORF">GCM10010844_40000</name>
</gene>
<feature type="transmembrane region" description="Helical" evidence="1">
    <location>
        <begin position="36"/>
        <end position="56"/>
    </location>
</feature>
<keyword evidence="3" id="KW-1185">Reference proteome</keyword>
<sequence>MNIFTPLILLALLTLLGAGGFGLVLAAVLRPRSQRLLSLGLTTVSWSGLVWLWHSLSSFTLD</sequence>